<dbReference type="InterPro" id="IPR005821">
    <property type="entry name" value="Ion_trans_dom"/>
</dbReference>
<keyword evidence="5" id="KW-0851">Voltage-gated channel</keyword>
<evidence type="ECO:0000256" key="10">
    <source>
        <dbReference type="SAM" id="MobiDB-lite"/>
    </source>
</evidence>
<dbReference type="RefSeq" id="XP_060672901.1">
    <property type="nucleotide sequence ID" value="XM_060816918.1"/>
</dbReference>
<dbReference type="GeneID" id="107404599"/>
<dbReference type="SUPFAM" id="SSF81324">
    <property type="entry name" value="Voltage-gated potassium channels"/>
    <property type="match status" value="1"/>
</dbReference>
<feature type="transmembrane region" description="Helical" evidence="11">
    <location>
        <begin position="340"/>
        <end position="359"/>
    </location>
</feature>
<feature type="compositionally biased region" description="Basic and acidic residues" evidence="10">
    <location>
        <begin position="35"/>
        <end position="51"/>
    </location>
</feature>
<keyword evidence="2" id="KW-0633">Potassium transport</keyword>
<evidence type="ECO:0000256" key="9">
    <source>
        <dbReference type="ARBA" id="ARBA00023303"/>
    </source>
</evidence>
<evidence type="ECO:0000256" key="4">
    <source>
        <dbReference type="ARBA" id="ARBA00022826"/>
    </source>
</evidence>
<dbReference type="InterPro" id="IPR045319">
    <property type="entry name" value="KAT/AKT"/>
</dbReference>
<dbReference type="Proteomes" id="UP001652623">
    <property type="component" value="Chromosome 5"/>
</dbReference>
<feature type="region of interest" description="Disordered" evidence="10">
    <location>
        <begin position="15"/>
        <end position="54"/>
    </location>
</feature>
<feature type="transmembrane region" description="Helical" evidence="11">
    <location>
        <begin position="255"/>
        <end position="282"/>
    </location>
</feature>
<evidence type="ECO:0000259" key="12">
    <source>
        <dbReference type="Pfam" id="PF00520"/>
    </source>
</evidence>
<feature type="transmembrane region" description="Helical" evidence="11">
    <location>
        <begin position="131"/>
        <end position="152"/>
    </location>
</feature>
<keyword evidence="8 11" id="KW-0472">Membrane</keyword>
<dbReference type="Pfam" id="PF00520">
    <property type="entry name" value="Ion_trans"/>
    <property type="match status" value="1"/>
</dbReference>
<feature type="transmembrane region" description="Helical" evidence="11">
    <location>
        <begin position="158"/>
        <end position="180"/>
    </location>
</feature>
<keyword evidence="3 11" id="KW-0812">Transmembrane</keyword>
<evidence type="ECO:0000256" key="6">
    <source>
        <dbReference type="ARBA" id="ARBA00022958"/>
    </source>
</evidence>
<evidence type="ECO:0000313" key="14">
    <source>
        <dbReference type="RefSeq" id="XP_060672901.1"/>
    </source>
</evidence>
<keyword evidence="5" id="KW-0406">Ion transport</keyword>
<dbReference type="Gene3D" id="1.10.287.70">
    <property type="match status" value="1"/>
</dbReference>
<comment type="subcellular location">
    <subcellularLocation>
        <location evidence="1">Membrane</location>
        <topology evidence="1">Multi-pass membrane protein</topology>
    </subcellularLocation>
</comment>
<feature type="domain" description="Ion transport" evidence="12">
    <location>
        <begin position="126"/>
        <end position="367"/>
    </location>
</feature>
<organism evidence="13 14">
    <name type="scientific">Ziziphus jujuba</name>
    <name type="common">Chinese jujube</name>
    <name type="synonym">Ziziphus sativa</name>
    <dbReference type="NCBI Taxonomy" id="326968"/>
    <lineage>
        <taxon>Eukaryota</taxon>
        <taxon>Viridiplantae</taxon>
        <taxon>Streptophyta</taxon>
        <taxon>Embryophyta</taxon>
        <taxon>Tracheophyta</taxon>
        <taxon>Spermatophyta</taxon>
        <taxon>Magnoliopsida</taxon>
        <taxon>eudicotyledons</taxon>
        <taxon>Gunneridae</taxon>
        <taxon>Pentapetalae</taxon>
        <taxon>rosids</taxon>
        <taxon>fabids</taxon>
        <taxon>Rosales</taxon>
        <taxon>Rhamnaceae</taxon>
        <taxon>Paliureae</taxon>
        <taxon>Ziziphus</taxon>
    </lineage>
</organism>
<keyword evidence="5" id="KW-0813">Transport</keyword>
<feature type="transmembrane region" description="Helical" evidence="11">
    <location>
        <begin position="313"/>
        <end position="334"/>
    </location>
</feature>
<evidence type="ECO:0000256" key="11">
    <source>
        <dbReference type="SAM" id="Phobius"/>
    </source>
</evidence>
<evidence type="ECO:0000256" key="5">
    <source>
        <dbReference type="ARBA" id="ARBA00022882"/>
    </source>
</evidence>
<evidence type="ECO:0000256" key="3">
    <source>
        <dbReference type="ARBA" id="ARBA00022692"/>
    </source>
</evidence>
<keyword evidence="9 14" id="KW-0407">Ion channel</keyword>
<feature type="transmembrane region" description="Helical" evidence="11">
    <location>
        <begin position="200"/>
        <end position="218"/>
    </location>
</feature>
<keyword evidence="13" id="KW-1185">Reference proteome</keyword>
<dbReference type="PANTHER" id="PTHR45743">
    <property type="entry name" value="POTASSIUM CHANNEL AKT1"/>
    <property type="match status" value="1"/>
</dbReference>
<gene>
    <name evidence="14" type="primary">LOC107404599</name>
</gene>
<keyword evidence="7 11" id="KW-1133">Transmembrane helix</keyword>
<dbReference type="PANTHER" id="PTHR45743:SF34">
    <property type="entry name" value="POTASSIUM CHANNEL"/>
    <property type="match status" value="1"/>
</dbReference>
<accession>A0ABM4A855</accession>
<keyword evidence="4" id="KW-0631">Potassium channel</keyword>
<proteinExistence type="predicted"/>
<evidence type="ECO:0000256" key="1">
    <source>
        <dbReference type="ARBA" id="ARBA00004141"/>
    </source>
</evidence>
<feature type="region of interest" description="Disordered" evidence="10">
    <location>
        <begin position="82"/>
        <end position="112"/>
    </location>
</feature>
<protein>
    <submittedName>
        <fullName evidence="14">Potassium channel GORK isoform X1</fullName>
    </submittedName>
</protein>
<name>A0ABM4A855_ZIZJJ</name>
<keyword evidence="6" id="KW-0630">Potassium</keyword>
<evidence type="ECO:0000256" key="2">
    <source>
        <dbReference type="ARBA" id="ARBA00022538"/>
    </source>
</evidence>
<evidence type="ECO:0000256" key="8">
    <source>
        <dbReference type="ARBA" id="ARBA00023136"/>
    </source>
</evidence>
<sequence length="376" mass="42440">MMVVLKMGLDARPFIDDHGEEADLPDLELSGDVSEDARDADSPALEVEGHADSPVQAALEAAEGDADLQVQAALEAAGEIQPLAGAPQQPTPEGNRGSSSTRLPSPRRRVESSPRELPNQFLTRWYPLWEWFTIFWALLLSFGTPFELGFLFVGSTTWLFMLLDSVTTLLGIGDLVLQIYFCQKGIDIPQNKYHKYWQRILTVLDAFGCLPWIVIYEVGKEEWPKYLSILRVFRARKVYFCIEERKDKLKDHFCWGIFCGVLQILFVILFCLHTEGCILYFIATLSSSSQNTWIGVGAPSQNLSSYHHFGRNYLSSLYFATVTFFTIGYGDFHVVNEGEMAFIVIAHIFNFVVVAYLTVRISSLCQRKETEEGGES</sequence>
<reference evidence="14" key="1">
    <citation type="submission" date="2025-08" db="UniProtKB">
        <authorList>
            <consortium name="RefSeq"/>
        </authorList>
    </citation>
    <scope>IDENTIFICATION</scope>
    <source>
        <tissue evidence="14">Seedling</tissue>
    </source>
</reference>
<evidence type="ECO:0000313" key="13">
    <source>
        <dbReference type="Proteomes" id="UP001652623"/>
    </source>
</evidence>
<dbReference type="GO" id="GO:0034220">
    <property type="term" value="P:monoatomic ion transmembrane transport"/>
    <property type="evidence" value="ECO:0007669"/>
    <property type="project" value="UniProtKB-KW"/>
</dbReference>
<evidence type="ECO:0000256" key="7">
    <source>
        <dbReference type="ARBA" id="ARBA00022989"/>
    </source>
</evidence>